<accession>A0A200QJD2</accession>
<feature type="transmembrane region" description="Helical" evidence="1">
    <location>
        <begin position="115"/>
        <end position="132"/>
    </location>
</feature>
<dbReference type="Proteomes" id="UP000195402">
    <property type="component" value="Unassembled WGS sequence"/>
</dbReference>
<reference evidence="2 3" key="1">
    <citation type="journal article" date="2017" name="Mol. Plant">
        <title>The Genome of Medicinal Plant Macleaya cordata Provides New Insights into Benzylisoquinoline Alkaloids Metabolism.</title>
        <authorList>
            <person name="Liu X."/>
            <person name="Liu Y."/>
            <person name="Huang P."/>
            <person name="Ma Y."/>
            <person name="Qing Z."/>
            <person name="Tang Q."/>
            <person name="Cao H."/>
            <person name="Cheng P."/>
            <person name="Zheng Y."/>
            <person name="Yuan Z."/>
            <person name="Zhou Y."/>
            <person name="Liu J."/>
            <person name="Tang Z."/>
            <person name="Zhuo Y."/>
            <person name="Zhang Y."/>
            <person name="Yu L."/>
            <person name="Huang J."/>
            <person name="Yang P."/>
            <person name="Peng Q."/>
            <person name="Zhang J."/>
            <person name="Jiang W."/>
            <person name="Zhang Z."/>
            <person name="Lin K."/>
            <person name="Ro D.K."/>
            <person name="Chen X."/>
            <person name="Xiong X."/>
            <person name="Shang Y."/>
            <person name="Huang S."/>
            <person name="Zeng J."/>
        </authorList>
    </citation>
    <scope>NUCLEOTIDE SEQUENCE [LARGE SCALE GENOMIC DNA]</scope>
    <source>
        <strain evidence="3">cv. BLH2017</strain>
        <tissue evidence="2">Root</tissue>
    </source>
</reference>
<evidence type="ECO:0000313" key="3">
    <source>
        <dbReference type="Proteomes" id="UP000195402"/>
    </source>
</evidence>
<keyword evidence="1" id="KW-1133">Transmembrane helix</keyword>
<dbReference type="OrthoDB" id="1291746at2759"/>
<evidence type="ECO:0000256" key="1">
    <source>
        <dbReference type="SAM" id="Phobius"/>
    </source>
</evidence>
<evidence type="ECO:0000313" key="2">
    <source>
        <dbReference type="EMBL" id="OVA10628.1"/>
    </source>
</evidence>
<sequence>MMFTLVVQIGSCHSELKLRSLVQWNIVERNLFLQDQMHLLEMEGQLYLCDPLSDTEIDLWVLNHTTKCWVKRHSLTLPRAFELSINRPNKFFLEVVHIKKGWLRRDLRMAISEQWFILIALSACILIQLYPYDGPLLLIILKFVTLSNGSGSGSGSGSVEAPN</sequence>
<dbReference type="InParanoid" id="A0A200QJD2"/>
<keyword evidence="1" id="KW-0472">Membrane</keyword>
<name>A0A200QJD2_MACCD</name>
<protein>
    <recommendedName>
        <fullName evidence="4">F-box associated domain</fullName>
    </recommendedName>
</protein>
<keyword evidence="3" id="KW-1185">Reference proteome</keyword>
<dbReference type="AlphaFoldDB" id="A0A200QJD2"/>
<gene>
    <name evidence="2" type="ORF">BVC80_59g7</name>
</gene>
<organism evidence="2 3">
    <name type="scientific">Macleaya cordata</name>
    <name type="common">Five-seeded plume-poppy</name>
    <name type="synonym">Bocconia cordata</name>
    <dbReference type="NCBI Taxonomy" id="56857"/>
    <lineage>
        <taxon>Eukaryota</taxon>
        <taxon>Viridiplantae</taxon>
        <taxon>Streptophyta</taxon>
        <taxon>Embryophyta</taxon>
        <taxon>Tracheophyta</taxon>
        <taxon>Spermatophyta</taxon>
        <taxon>Magnoliopsida</taxon>
        <taxon>Ranunculales</taxon>
        <taxon>Papaveraceae</taxon>
        <taxon>Papaveroideae</taxon>
        <taxon>Macleaya</taxon>
    </lineage>
</organism>
<proteinExistence type="predicted"/>
<dbReference type="EMBL" id="MVGT01001861">
    <property type="protein sequence ID" value="OVA10628.1"/>
    <property type="molecule type" value="Genomic_DNA"/>
</dbReference>
<evidence type="ECO:0008006" key="4">
    <source>
        <dbReference type="Google" id="ProtNLM"/>
    </source>
</evidence>
<keyword evidence="1" id="KW-0812">Transmembrane</keyword>
<comment type="caution">
    <text evidence="2">The sequence shown here is derived from an EMBL/GenBank/DDBJ whole genome shotgun (WGS) entry which is preliminary data.</text>
</comment>